<accession>A0ACC2D9B9</accession>
<sequence>MPQCVHDSKLAQQELPACKPLLTPAWVIAMFILVAAAFVPIGAFALLASLNVVEIVDQYDNICIPDATTNDQRVKHIQNYQTDKSCMRVLKVLKDMKGPIHIFYQLEHFFQNHRRYVKSRSDQQLLKGHASNASLDGCKPENVFNNQVIVPCGLIAWSLFNDTFSFLVNNQSLSVNRNGISWKSDRDFKFGKNVFPSNFPNNYPAGPNGNVVGGAKLNEALPLSDNEDLIVWMRTAAFPKFRKPWGKIEHGLSAGDLITINITNVYNTYAFGGRKKLVISTTSWLGGKNCFLGIAYLTVGGFSIIWAVVFFILHYRSAR</sequence>
<dbReference type="EMBL" id="CM055098">
    <property type="protein sequence ID" value="KAJ7550845.1"/>
    <property type="molecule type" value="Genomic_DNA"/>
</dbReference>
<gene>
    <name evidence="1" type="ORF">O6H91_07G121200</name>
</gene>
<name>A0ACC2D9B9_DIPCM</name>
<dbReference type="Proteomes" id="UP001162992">
    <property type="component" value="Chromosome 7"/>
</dbReference>
<protein>
    <submittedName>
        <fullName evidence="1">Uncharacterized protein</fullName>
    </submittedName>
</protein>
<evidence type="ECO:0000313" key="1">
    <source>
        <dbReference type="EMBL" id="KAJ7550845.1"/>
    </source>
</evidence>
<evidence type="ECO:0000313" key="2">
    <source>
        <dbReference type="Proteomes" id="UP001162992"/>
    </source>
</evidence>
<keyword evidence="2" id="KW-1185">Reference proteome</keyword>
<comment type="caution">
    <text evidence="1">The sequence shown here is derived from an EMBL/GenBank/DDBJ whole genome shotgun (WGS) entry which is preliminary data.</text>
</comment>
<organism evidence="1 2">
    <name type="scientific">Diphasiastrum complanatum</name>
    <name type="common">Issler's clubmoss</name>
    <name type="synonym">Lycopodium complanatum</name>
    <dbReference type="NCBI Taxonomy" id="34168"/>
    <lineage>
        <taxon>Eukaryota</taxon>
        <taxon>Viridiplantae</taxon>
        <taxon>Streptophyta</taxon>
        <taxon>Embryophyta</taxon>
        <taxon>Tracheophyta</taxon>
        <taxon>Lycopodiopsida</taxon>
        <taxon>Lycopodiales</taxon>
        <taxon>Lycopodiaceae</taxon>
        <taxon>Lycopodioideae</taxon>
        <taxon>Diphasiastrum</taxon>
    </lineage>
</organism>
<proteinExistence type="predicted"/>
<reference evidence="2" key="1">
    <citation type="journal article" date="2024" name="Proc. Natl. Acad. Sci. U.S.A.">
        <title>Extraordinary preservation of gene collinearity over three hundred million years revealed in homosporous lycophytes.</title>
        <authorList>
            <person name="Li C."/>
            <person name="Wickell D."/>
            <person name="Kuo L.Y."/>
            <person name="Chen X."/>
            <person name="Nie B."/>
            <person name="Liao X."/>
            <person name="Peng D."/>
            <person name="Ji J."/>
            <person name="Jenkins J."/>
            <person name="Williams M."/>
            <person name="Shu S."/>
            <person name="Plott C."/>
            <person name="Barry K."/>
            <person name="Rajasekar S."/>
            <person name="Grimwood J."/>
            <person name="Han X."/>
            <person name="Sun S."/>
            <person name="Hou Z."/>
            <person name="He W."/>
            <person name="Dai G."/>
            <person name="Sun C."/>
            <person name="Schmutz J."/>
            <person name="Leebens-Mack J.H."/>
            <person name="Li F.W."/>
            <person name="Wang L."/>
        </authorList>
    </citation>
    <scope>NUCLEOTIDE SEQUENCE [LARGE SCALE GENOMIC DNA]</scope>
    <source>
        <strain evidence="2">cv. PW_Plant_1</strain>
    </source>
</reference>